<feature type="domain" description="BTB" evidence="2">
    <location>
        <begin position="29"/>
        <end position="108"/>
    </location>
</feature>
<organism evidence="3 4">
    <name type="scientific">Seiridium cardinale</name>
    <dbReference type="NCBI Taxonomy" id="138064"/>
    <lineage>
        <taxon>Eukaryota</taxon>
        <taxon>Fungi</taxon>
        <taxon>Dikarya</taxon>
        <taxon>Ascomycota</taxon>
        <taxon>Pezizomycotina</taxon>
        <taxon>Sordariomycetes</taxon>
        <taxon>Xylariomycetidae</taxon>
        <taxon>Amphisphaeriales</taxon>
        <taxon>Sporocadaceae</taxon>
        <taxon>Seiridium</taxon>
    </lineage>
</organism>
<dbReference type="InterPro" id="IPR011333">
    <property type="entry name" value="SKP1/BTB/POZ_sf"/>
</dbReference>
<protein>
    <submittedName>
        <fullName evidence="3">BTB domain-containing protein</fullName>
    </submittedName>
</protein>
<dbReference type="PROSITE" id="PS50097">
    <property type="entry name" value="BTB"/>
    <property type="match status" value="1"/>
</dbReference>
<gene>
    <name evidence="3" type="ORF">SCAR479_02505</name>
</gene>
<dbReference type="Proteomes" id="UP001465668">
    <property type="component" value="Unassembled WGS sequence"/>
</dbReference>
<dbReference type="Pfam" id="PF00651">
    <property type="entry name" value="BTB"/>
    <property type="match status" value="1"/>
</dbReference>
<keyword evidence="1" id="KW-0472">Membrane</keyword>
<reference evidence="3 4" key="1">
    <citation type="submission" date="2024-02" db="EMBL/GenBank/DDBJ databases">
        <title>First draft genome assembly of two strains of Seiridium cardinale.</title>
        <authorList>
            <person name="Emiliani G."/>
            <person name="Scali E."/>
        </authorList>
    </citation>
    <scope>NUCLEOTIDE SEQUENCE [LARGE SCALE GENOMIC DNA]</scope>
    <source>
        <strain evidence="3 4">BM-138-000479</strain>
    </source>
</reference>
<keyword evidence="4" id="KW-1185">Reference proteome</keyword>
<keyword evidence="1" id="KW-0812">Transmembrane</keyword>
<sequence length="214" mass="24165">MDSNRQKEADISLTSDNGTIDMLQLDPEGDVILHVKNSATGAEGKFLVASKVLGLASKMFAKMFSPSFKEGRQLREEVRPCITLEEDDPTAMETILRVLHYKHESIPFTMNAKTLSTLAVHIDKYQCHQTLAPWTRHWCASFKDVTSSKDIGFFLLAAYLLWFPSLPVLMAHAVKHLPPGFLAAWWEEETLHYLPDTLTGSQPDLIQHIVTNDR</sequence>
<dbReference type="InterPro" id="IPR000210">
    <property type="entry name" value="BTB/POZ_dom"/>
</dbReference>
<feature type="transmembrane region" description="Helical" evidence="1">
    <location>
        <begin position="151"/>
        <end position="174"/>
    </location>
</feature>
<accession>A0ABR2Y3M3</accession>
<evidence type="ECO:0000313" key="4">
    <source>
        <dbReference type="Proteomes" id="UP001465668"/>
    </source>
</evidence>
<evidence type="ECO:0000313" key="3">
    <source>
        <dbReference type="EMBL" id="KAK9780390.1"/>
    </source>
</evidence>
<proteinExistence type="predicted"/>
<evidence type="ECO:0000259" key="2">
    <source>
        <dbReference type="PROSITE" id="PS50097"/>
    </source>
</evidence>
<dbReference type="Gene3D" id="3.30.710.10">
    <property type="entry name" value="Potassium Channel Kv1.1, Chain A"/>
    <property type="match status" value="1"/>
</dbReference>
<name>A0ABR2Y3M3_9PEZI</name>
<dbReference type="SUPFAM" id="SSF54695">
    <property type="entry name" value="POZ domain"/>
    <property type="match status" value="1"/>
</dbReference>
<dbReference type="EMBL" id="JARVKM010000006">
    <property type="protein sequence ID" value="KAK9780390.1"/>
    <property type="molecule type" value="Genomic_DNA"/>
</dbReference>
<keyword evidence="1" id="KW-1133">Transmembrane helix</keyword>
<evidence type="ECO:0000256" key="1">
    <source>
        <dbReference type="SAM" id="Phobius"/>
    </source>
</evidence>
<comment type="caution">
    <text evidence="3">The sequence shown here is derived from an EMBL/GenBank/DDBJ whole genome shotgun (WGS) entry which is preliminary data.</text>
</comment>